<dbReference type="OMA" id="LAWICQA"/>
<dbReference type="Proteomes" id="UP000769484">
    <property type="component" value="Unassembled WGS sequence"/>
</dbReference>
<dbReference type="EMBL" id="PDEV01000002">
    <property type="protein sequence ID" value="PEN16376.1"/>
    <property type="molecule type" value="Genomic_DNA"/>
</dbReference>
<evidence type="ECO:0000313" key="3">
    <source>
        <dbReference type="EMBL" id="PAK87020.1"/>
    </source>
</evidence>
<evidence type="ECO:0000313" key="8">
    <source>
        <dbReference type="Proteomes" id="UP000270988"/>
    </source>
</evidence>
<dbReference type="SMART" id="SM00530">
    <property type="entry name" value="HTH_XRE"/>
    <property type="match status" value="1"/>
</dbReference>
<reference evidence="2" key="4">
    <citation type="submission" date="2020-04" db="EMBL/GenBank/DDBJ databases">
        <title>Deep metagenomics examines the oral microbiome during advanced dental caries in children, revealing novel taxa and co-occurrences with host molecules.</title>
        <authorList>
            <person name="Baker J.L."/>
            <person name="Morton J.T."/>
            <person name="Dinis M."/>
            <person name="Alvarez R."/>
            <person name="Tran N.C."/>
            <person name="Knight R."/>
            <person name="Edlund A."/>
        </authorList>
    </citation>
    <scope>NUCLEOTIDE SEQUENCE</scope>
    <source>
        <strain evidence="2">JCVI_47_bin.4</strain>
    </source>
</reference>
<evidence type="ECO:0000313" key="4">
    <source>
        <dbReference type="EMBL" id="PEN16376.1"/>
    </source>
</evidence>
<dbReference type="GeneID" id="29743623"/>
<dbReference type="EMBL" id="LR134521">
    <property type="protein sequence ID" value="VEJ28997.1"/>
    <property type="molecule type" value="Genomic_DNA"/>
</dbReference>
<dbReference type="SUPFAM" id="SSF47413">
    <property type="entry name" value="lambda repressor-like DNA-binding domains"/>
    <property type="match status" value="1"/>
</dbReference>
<dbReference type="CDD" id="cd00093">
    <property type="entry name" value="HTH_XRE"/>
    <property type="match status" value="1"/>
</dbReference>
<name>A0A2A8D5Y3_9MICC</name>
<evidence type="ECO:0000313" key="2">
    <source>
        <dbReference type="EMBL" id="MBF1648494.1"/>
    </source>
</evidence>
<evidence type="ECO:0000313" key="7">
    <source>
        <dbReference type="Proteomes" id="UP000219947"/>
    </source>
</evidence>
<accession>A0A5F0MAY7</accession>
<keyword evidence="7" id="KW-1185">Reference proteome</keyword>
<dbReference type="PROSITE" id="PS50943">
    <property type="entry name" value="HTH_CROC1"/>
    <property type="match status" value="1"/>
</dbReference>
<reference evidence="3 6" key="1">
    <citation type="submission" date="2017-04" db="EMBL/GenBank/DDBJ databases">
        <title>Kefir bacterial isolates.</title>
        <authorList>
            <person name="Kim Y."/>
            <person name="Blasche S."/>
            <person name="Patil K.R."/>
        </authorList>
    </citation>
    <scope>NUCLEOTIDE SEQUENCE [LARGE SCALE GENOMIC DNA]</scope>
    <source>
        <strain evidence="3 6">OG2-1</strain>
    </source>
</reference>
<sequence length="135" mass="15306">MTKKRVSINGITRWKEINPAPQQVAPVVEEAKTVPLRQAIGEVLRDVRQRQGRTLREVSQSARVSLGYLSEVERGQKEASSELLAWICQALDIPMYQMLREVADRMAILEGVHVPDTVPAELAEQYRNDYMMASL</sequence>
<dbReference type="InterPro" id="IPR010982">
    <property type="entry name" value="Lambda_DNA-bd_dom_sf"/>
</dbReference>
<protein>
    <submittedName>
        <fullName evidence="3 5">Transcriptional regulator</fullName>
    </submittedName>
    <submittedName>
        <fullName evidence="2">Helix-turn-helix domain-containing protein</fullName>
    </submittedName>
    <submittedName>
        <fullName evidence="4">XRE family transcriptional regulator</fullName>
    </submittedName>
</protein>
<dbReference type="Gene3D" id="1.10.260.40">
    <property type="entry name" value="lambda repressor-like DNA-binding domains"/>
    <property type="match status" value="1"/>
</dbReference>
<dbReference type="RefSeq" id="WP_004006266.1">
    <property type="nucleotide sequence ID" value="NZ_CABFMC010000004.1"/>
</dbReference>
<evidence type="ECO:0000313" key="6">
    <source>
        <dbReference type="Proteomes" id="UP000216195"/>
    </source>
</evidence>
<dbReference type="EMBL" id="NCWU01000001">
    <property type="protein sequence ID" value="PAK87020.1"/>
    <property type="molecule type" value="Genomic_DNA"/>
</dbReference>
<feature type="domain" description="HTH cro/C1-type" evidence="1">
    <location>
        <begin position="44"/>
        <end position="98"/>
    </location>
</feature>
<dbReference type="Proteomes" id="UP000216195">
    <property type="component" value="Unassembled WGS sequence"/>
</dbReference>
<organism evidence="4 7">
    <name type="scientific">Rothia dentocariosa</name>
    <dbReference type="NCBI Taxonomy" id="2047"/>
    <lineage>
        <taxon>Bacteria</taxon>
        <taxon>Bacillati</taxon>
        <taxon>Actinomycetota</taxon>
        <taxon>Actinomycetes</taxon>
        <taxon>Micrococcales</taxon>
        <taxon>Micrococcaceae</taxon>
        <taxon>Rothia</taxon>
    </lineage>
</organism>
<dbReference type="Pfam" id="PF13560">
    <property type="entry name" value="HTH_31"/>
    <property type="match status" value="1"/>
</dbReference>
<gene>
    <name evidence="3" type="ORF">B8W87_01465</name>
    <name evidence="4" type="ORF">CRM92_06790</name>
    <name evidence="2" type="ORF">HXO56_00070</name>
    <name evidence="5" type="ORF">NCTC10918_00238</name>
</gene>
<evidence type="ECO:0000313" key="5">
    <source>
        <dbReference type="EMBL" id="VEJ28997.1"/>
    </source>
</evidence>
<proteinExistence type="predicted"/>
<reference evidence="5 8" key="3">
    <citation type="submission" date="2018-12" db="EMBL/GenBank/DDBJ databases">
        <authorList>
            <consortium name="Pathogen Informatics"/>
        </authorList>
    </citation>
    <scope>NUCLEOTIDE SEQUENCE [LARGE SCALE GENOMIC DNA]</scope>
    <source>
        <strain evidence="5 8">NCTC10918</strain>
    </source>
</reference>
<accession>A0A2A8D5Y3</accession>
<dbReference type="AlphaFoldDB" id="A0A2A8D5Y3"/>
<reference evidence="4" key="2">
    <citation type="submission" date="2017-10" db="EMBL/GenBank/DDBJ databases">
        <title>Kefir isolates.</title>
        <authorList>
            <person name="Kim Y."/>
            <person name="Blasche S."/>
        </authorList>
    </citation>
    <scope>NUCLEOTIDE SEQUENCE [LARGE SCALE GENOMIC DNA]</scope>
    <source>
        <strain evidence="4">OG2-2</strain>
    </source>
</reference>
<dbReference type="Proteomes" id="UP000270988">
    <property type="component" value="Chromosome"/>
</dbReference>
<dbReference type="EMBL" id="JABZXJ010000001">
    <property type="protein sequence ID" value="MBF1648494.1"/>
    <property type="molecule type" value="Genomic_DNA"/>
</dbReference>
<dbReference type="STRING" id="762948.HMPREF0733_11577"/>
<dbReference type="InterPro" id="IPR001387">
    <property type="entry name" value="Cro/C1-type_HTH"/>
</dbReference>
<dbReference type="Proteomes" id="UP000219947">
    <property type="component" value="Unassembled WGS sequence"/>
</dbReference>
<evidence type="ECO:0000259" key="1">
    <source>
        <dbReference type="PROSITE" id="PS50943"/>
    </source>
</evidence>
<dbReference type="GO" id="GO:0003677">
    <property type="term" value="F:DNA binding"/>
    <property type="evidence" value="ECO:0007669"/>
    <property type="project" value="InterPro"/>
</dbReference>